<dbReference type="EMBL" id="BMAO01007688">
    <property type="protein sequence ID" value="GFR17820.1"/>
    <property type="molecule type" value="Genomic_DNA"/>
</dbReference>
<keyword evidence="2" id="KW-1185">Reference proteome</keyword>
<protein>
    <submittedName>
        <fullName evidence="1">Uncharacterized protein</fullName>
    </submittedName>
</protein>
<evidence type="ECO:0000313" key="2">
    <source>
        <dbReference type="Proteomes" id="UP000887116"/>
    </source>
</evidence>
<accession>A0A8X6J310</accession>
<dbReference type="Proteomes" id="UP000887116">
    <property type="component" value="Unassembled WGS sequence"/>
</dbReference>
<evidence type="ECO:0000313" key="1">
    <source>
        <dbReference type="EMBL" id="GFR17820.1"/>
    </source>
</evidence>
<comment type="caution">
    <text evidence="1">The sequence shown here is derived from an EMBL/GenBank/DDBJ whole genome shotgun (WGS) entry which is preliminary data.</text>
</comment>
<name>A0A8X6J310_TRICU</name>
<dbReference type="AlphaFoldDB" id="A0A8X6J310"/>
<sequence length="130" mass="14088">MLNNLQRISVLKSYRFFTRLPCLETASLSSDKRLDSLAAEFSSDCSQGIVGLSVLRLRGETCKEESRLCQRAVLRNDSCPSTLHQVFCHSSLDAKFPVSVSFPASNSLTRGAVPMDGCALSSGEVGIAEI</sequence>
<reference evidence="1" key="1">
    <citation type="submission" date="2020-07" db="EMBL/GenBank/DDBJ databases">
        <title>Multicomponent nature underlies the extraordinary mechanical properties of spider dragline silk.</title>
        <authorList>
            <person name="Kono N."/>
            <person name="Nakamura H."/>
            <person name="Mori M."/>
            <person name="Yoshida Y."/>
            <person name="Ohtoshi R."/>
            <person name="Malay A.D."/>
            <person name="Moran D.A.P."/>
            <person name="Tomita M."/>
            <person name="Numata K."/>
            <person name="Arakawa K."/>
        </authorList>
    </citation>
    <scope>NUCLEOTIDE SEQUENCE</scope>
</reference>
<proteinExistence type="predicted"/>
<organism evidence="1 2">
    <name type="scientific">Trichonephila clavata</name>
    <name type="common">Joro spider</name>
    <name type="synonym">Nephila clavata</name>
    <dbReference type="NCBI Taxonomy" id="2740835"/>
    <lineage>
        <taxon>Eukaryota</taxon>
        <taxon>Metazoa</taxon>
        <taxon>Ecdysozoa</taxon>
        <taxon>Arthropoda</taxon>
        <taxon>Chelicerata</taxon>
        <taxon>Arachnida</taxon>
        <taxon>Araneae</taxon>
        <taxon>Araneomorphae</taxon>
        <taxon>Entelegynae</taxon>
        <taxon>Araneoidea</taxon>
        <taxon>Nephilidae</taxon>
        <taxon>Trichonephila</taxon>
    </lineage>
</organism>
<gene>
    <name evidence="1" type="ORF">TNCT_166921</name>
</gene>